<dbReference type="Proteomes" id="UP000039046">
    <property type="component" value="Unassembled WGS sequence"/>
</dbReference>
<accession>A0A0A1T8T4</accession>
<name>A0A0A1T8T4_9HYPO</name>
<feature type="domain" description="Major facilitator superfamily (MFS) profile" evidence="5">
    <location>
        <begin position="51"/>
        <end position="448"/>
    </location>
</feature>
<feature type="transmembrane region" description="Helical" evidence="4">
    <location>
        <begin position="208"/>
        <end position="228"/>
    </location>
</feature>
<proteinExistence type="inferred from homology"/>
<evidence type="ECO:0000259" key="5">
    <source>
        <dbReference type="PROSITE" id="PS50850"/>
    </source>
</evidence>
<dbReference type="EMBL" id="CDHN01000001">
    <property type="protein sequence ID" value="CEJ81784.1"/>
    <property type="molecule type" value="Genomic_DNA"/>
</dbReference>
<dbReference type="PROSITE" id="PS50850">
    <property type="entry name" value="MFS"/>
    <property type="match status" value="1"/>
</dbReference>
<feature type="transmembrane region" description="Helical" evidence="4">
    <location>
        <begin position="178"/>
        <end position="196"/>
    </location>
</feature>
<dbReference type="Pfam" id="PF07690">
    <property type="entry name" value="MFS_1"/>
    <property type="match status" value="1"/>
</dbReference>
<organism evidence="6 7">
    <name type="scientific">[Torrubiella] hemipterigena</name>
    <dbReference type="NCBI Taxonomy" id="1531966"/>
    <lineage>
        <taxon>Eukaryota</taxon>
        <taxon>Fungi</taxon>
        <taxon>Dikarya</taxon>
        <taxon>Ascomycota</taxon>
        <taxon>Pezizomycotina</taxon>
        <taxon>Sordariomycetes</taxon>
        <taxon>Hypocreomycetidae</taxon>
        <taxon>Hypocreales</taxon>
        <taxon>Clavicipitaceae</taxon>
        <taxon>Clavicipitaceae incertae sedis</taxon>
        <taxon>'Torrubiella' clade</taxon>
    </lineage>
</organism>
<evidence type="ECO:0000313" key="7">
    <source>
        <dbReference type="Proteomes" id="UP000039046"/>
    </source>
</evidence>
<dbReference type="GO" id="GO:0022857">
    <property type="term" value="F:transmembrane transporter activity"/>
    <property type="evidence" value="ECO:0007669"/>
    <property type="project" value="InterPro"/>
</dbReference>
<feature type="transmembrane region" description="Helical" evidence="4">
    <location>
        <begin position="119"/>
        <end position="139"/>
    </location>
</feature>
<dbReference type="SUPFAM" id="SSF103473">
    <property type="entry name" value="MFS general substrate transporter"/>
    <property type="match status" value="1"/>
</dbReference>
<evidence type="ECO:0000256" key="4">
    <source>
        <dbReference type="SAM" id="Phobius"/>
    </source>
</evidence>
<dbReference type="InterPro" id="IPR011701">
    <property type="entry name" value="MFS"/>
</dbReference>
<evidence type="ECO:0000256" key="1">
    <source>
        <dbReference type="ARBA" id="ARBA00004141"/>
    </source>
</evidence>
<feature type="region of interest" description="Disordered" evidence="3">
    <location>
        <begin position="1"/>
        <end position="22"/>
    </location>
</feature>
<comment type="similarity">
    <text evidence="2">Belongs to the major facilitator superfamily. Monocarboxylate porter (TC 2.A.1.13) family.</text>
</comment>
<dbReference type="CDD" id="cd17352">
    <property type="entry name" value="MFS_MCT_SLC16"/>
    <property type="match status" value="1"/>
</dbReference>
<protein>
    <recommendedName>
        <fullName evidence="5">Major facilitator superfamily (MFS) profile domain-containing protein</fullName>
    </recommendedName>
</protein>
<dbReference type="Gene3D" id="1.20.1250.20">
    <property type="entry name" value="MFS general substrate transporter like domains"/>
    <property type="match status" value="1"/>
</dbReference>
<gene>
    <name evidence="6" type="ORF">VHEMI01895</name>
</gene>
<feature type="transmembrane region" description="Helical" evidence="4">
    <location>
        <begin position="57"/>
        <end position="77"/>
    </location>
</feature>
<feature type="transmembrane region" description="Helical" evidence="4">
    <location>
        <begin position="145"/>
        <end position="171"/>
    </location>
</feature>
<dbReference type="GO" id="GO:0016020">
    <property type="term" value="C:membrane"/>
    <property type="evidence" value="ECO:0007669"/>
    <property type="project" value="UniProtKB-SubCell"/>
</dbReference>
<feature type="transmembrane region" description="Helical" evidence="4">
    <location>
        <begin position="354"/>
        <end position="375"/>
    </location>
</feature>
<feature type="transmembrane region" description="Helical" evidence="4">
    <location>
        <begin position="89"/>
        <end position="112"/>
    </location>
</feature>
<dbReference type="AlphaFoldDB" id="A0A0A1T8T4"/>
<comment type="subcellular location">
    <subcellularLocation>
        <location evidence="1">Membrane</location>
        <topology evidence="1">Multi-pass membrane protein</topology>
    </subcellularLocation>
</comment>
<dbReference type="InterPro" id="IPR036259">
    <property type="entry name" value="MFS_trans_sf"/>
</dbReference>
<keyword evidence="7" id="KW-1185">Reference proteome</keyword>
<dbReference type="HOGENOM" id="CLU_001265_1_1_1"/>
<feature type="transmembrane region" description="Helical" evidence="4">
    <location>
        <begin position="295"/>
        <end position="314"/>
    </location>
</feature>
<keyword evidence="4" id="KW-1133">Transmembrane helix</keyword>
<dbReference type="PANTHER" id="PTHR11360">
    <property type="entry name" value="MONOCARBOXYLATE TRANSPORTER"/>
    <property type="match status" value="1"/>
</dbReference>
<dbReference type="InterPro" id="IPR050327">
    <property type="entry name" value="Proton-linked_MCT"/>
</dbReference>
<feature type="transmembrane region" description="Helical" evidence="4">
    <location>
        <begin position="258"/>
        <end position="275"/>
    </location>
</feature>
<evidence type="ECO:0000256" key="3">
    <source>
        <dbReference type="SAM" id="MobiDB-lite"/>
    </source>
</evidence>
<feature type="transmembrane region" description="Helical" evidence="4">
    <location>
        <begin position="414"/>
        <end position="439"/>
    </location>
</feature>
<sequence>MAASKDTDGVQSAPAPSSLPLEHLDAGAKLPSLPANTSDDEEIDGGFLAWTQVAAAFALYFNHLGLITSFGVFQTYYTTHLLQKTSPAAISWIGSIQVFCLMAVGVVIGPLYDAGYCRALIFAGALLEVGGFMLTSISTTYWHVILAQGVCIGLGMCCISIPSIAIVPMYFRTRRATAMATATVGSGLGATVYPLIFQAANKSLGFGWAVRIMGFIVLVTCAFAFVVIQPRIRRANIAHESKNMSLQFFIDKTAFRETTYLLFCVGIFFNNISFFNPSYYVQSYALSHGMSEANGGLYILSILNACTIPGRIIPSMIADRVGGLDTFIVVCGLCSACIFYWISVENAAGNISFAVLYGFFSGSVVSLASVVLTSITPDLRRLGTRIGMVSILKGIGSLVGPPISGSIINATGSYLGVQLFSGFGIMLTAVFSLALRIVITRRALAKARQLEHLGLGAAGP</sequence>
<evidence type="ECO:0000256" key="2">
    <source>
        <dbReference type="ARBA" id="ARBA00006727"/>
    </source>
</evidence>
<dbReference type="PANTHER" id="PTHR11360:SF234">
    <property type="entry name" value="MFS-TYPE TRANSPORTER DBAD-RELATED"/>
    <property type="match status" value="1"/>
</dbReference>
<dbReference type="OrthoDB" id="6509908at2759"/>
<feature type="transmembrane region" description="Helical" evidence="4">
    <location>
        <begin position="387"/>
        <end position="408"/>
    </location>
</feature>
<reference evidence="6 7" key="1">
    <citation type="journal article" date="2015" name="Genome Announc.">
        <title>Draft Genome Sequence and Gene Annotation of the Entomopathogenic Fungus Verticillium hemipterigenum.</title>
        <authorList>
            <person name="Horn F."/>
            <person name="Habel A."/>
            <person name="Scharf D.H."/>
            <person name="Dworschak J."/>
            <person name="Brakhage A.A."/>
            <person name="Guthke R."/>
            <person name="Hertweck C."/>
            <person name="Linde J."/>
        </authorList>
    </citation>
    <scope>NUCLEOTIDE SEQUENCE [LARGE SCALE GENOMIC DNA]</scope>
</reference>
<dbReference type="InterPro" id="IPR020846">
    <property type="entry name" value="MFS_dom"/>
</dbReference>
<feature type="transmembrane region" description="Helical" evidence="4">
    <location>
        <begin position="321"/>
        <end position="342"/>
    </location>
</feature>
<keyword evidence="4" id="KW-0472">Membrane</keyword>
<keyword evidence="4" id="KW-0812">Transmembrane</keyword>
<evidence type="ECO:0000313" key="6">
    <source>
        <dbReference type="EMBL" id="CEJ81784.1"/>
    </source>
</evidence>